<organism evidence="1 2">
    <name type="scientific">Haploplasma axanthum</name>
    <name type="common">Acholeplasma axanthum</name>
    <dbReference type="NCBI Taxonomy" id="29552"/>
    <lineage>
        <taxon>Bacteria</taxon>
        <taxon>Bacillati</taxon>
        <taxon>Mycoplasmatota</taxon>
        <taxon>Mollicutes</taxon>
        <taxon>Acholeplasmatales</taxon>
        <taxon>Acholeplasmataceae</taxon>
        <taxon>Haploplasma</taxon>
    </lineage>
</organism>
<reference evidence="1 2" key="1">
    <citation type="submission" date="2019-01" db="EMBL/GenBank/DDBJ databases">
        <authorList>
            <consortium name="Pathogen Informatics"/>
        </authorList>
    </citation>
    <scope>NUCLEOTIDE SEQUENCE [LARGE SCALE GENOMIC DNA]</scope>
    <source>
        <strain evidence="1 2">NCTC10138</strain>
    </source>
</reference>
<dbReference type="Proteomes" id="UP000289841">
    <property type="component" value="Chromosome"/>
</dbReference>
<name>A0A449BBI2_HAPAX</name>
<evidence type="ECO:0000313" key="2">
    <source>
        <dbReference type="Proteomes" id="UP000289841"/>
    </source>
</evidence>
<proteinExistence type="predicted"/>
<sequence length="305" mass="35328">MNKDIFLGNIKDEKAKDKSPNCFLGAWYHKVFSSRDKWLGIEGTITLPKVTIKRFKEHKNLDTPSIYMGGMAKYESDVGLSFMCGYIIENGERIISPNGIVFRPFWRYITDGETDTGAYDFQNERFYSASNLTPNKSVSNCYAHYSPEFTEFYYLPGDKIRIQVFYPKQDYMQLKITVIEKSKFKESIEMRKINKWKDPIDFESPVFSSPEDNITNQKSFKRVNAIDQSGNEGKPTINTKTKVEDADWESVYLYRNIENKVVKVPFNNQRGSMMNCPDINGFSYTEIDDKTGGSKLSILPERVFE</sequence>
<protein>
    <submittedName>
        <fullName evidence="1">Uncharacterized protein</fullName>
    </submittedName>
</protein>
<dbReference type="STRING" id="1278311.GCA_000428705_00691"/>
<dbReference type="RefSeq" id="WP_026390314.1">
    <property type="nucleotide sequence ID" value="NZ_LR215048.1"/>
</dbReference>
<evidence type="ECO:0000313" key="1">
    <source>
        <dbReference type="EMBL" id="VEU79791.1"/>
    </source>
</evidence>
<dbReference type="KEGG" id="aaxa:NCTC10138_00156"/>
<keyword evidence="2" id="KW-1185">Reference proteome</keyword>
<dbReference type="EMBL" id="LR215048">
    <property type="protein sequence ID" value="VEU79791.1"/>
    <property type="molecule type" value="Genomic_DNA"/>
</dbReference>
<dbReference type="AlphaFoldDB" id="A0A449BBI2"/>
<dbReference type="OrthoDB" id="383901at2"/>
<gene>
    <name evidence="1" type="ORF">NCTC10138_00156</name>
</gene>
<accession>A0A449BBI2</accession>